<sequence length="59" mass="6275">MTPRHETIICGSHKELVSAGIEPATRYTVAVCPATALTVQSSSIKEEECGAYQSANCFS</sequence>
<accession>A0A2H1WVH7</accession>
<proteinExistence type="predicted"/>
<organism evidence="1">
    <name type="scientific">Spodoptera frugiperda</name>
    <name type="common">Fall armyworm</name>
    <dbReference type="NCBI Taxonomy" id="7108"/>
    <lineage>
        <taxon>Eukaryota</taxon>
        <taxon>Metazoa</taxon>
        <taxon>Ecdysozoa</taxon>
        <taxon>Arthropoda</taxon>
        <taxon>Hexapoda</taxon>
        <taxon>Insecta</taxon>
        <taxon>Pterygota</taxon>
        <taxon>Neoptera</taxon>
        <taxon>Endopterygota</taxon>
        <taxon>Lepidoptera</taxon>
        <taxon>Glossata</taxon>
        <taxon>Ditrysia</taxon>
        <taxon>Noctuoidea</taxon>
        <taxon>Noctuidae</taxon>
        <taxon>Amphipyrinae</taxon>
        <taxon>Spodoptera</taxon>
    </lineage>
</organism>
<name>A0A2H1WVH7_SPOFR</name>
<reference evidence="1" key="1">
    <citation type="submission" date="2016-07" db="EMBL/GenBank/DDBJ databases">
        <authorList>
            <person name="Bretaudeau A."/>
        </authorList>
    </citation>
    <scope>NUCLEOTIDE SEQUENCE</scope>
    <source>
        <strain evidence="1">Rice</strain>
        <tissue evidence="1">Whole body</tissue>
    </source>
</reference>
<dbReference type="EMBL" id="ODYU01011360">
    <property type="protein sequence ID" value="SOQ57058.1"/>
    <property type="molecule type" value="Genomic_DNA"/>
</dbReference>
<dbReference type="AlphaFoldDB" id="A0A2H1WVH7"/>
<evidence type="ECO:0000313" key="1">
    <source>
        <dbReference type="EMBL" id="SOQ57058.1"/>
    </source>
</evidence>
<protein>
    <submittedName>
        <fullName evidence="1">SFRICE_015726</fullName>
    </submittedName>
</protein>
<gene>
    <name evidence="1" type="ORF">SFRICE_015726</name>
</gene>